<proteinExistence type="inferred from homology"/>
<organism evidence="4 5">
    <name type="scientific">Pseudosporangium ferrugineum</name>
    <dbReference type="NCBI Taxonomy" id="439699"/>
    <lineage>
        <taxon>Bacteria</taxon>
        <taxon>Bacillati</taxon>
        <taxon>Actinomycetota</taxon>
        <taxon>Actinomycetes</taxon>
        <taxon>Micromonosporales</taxon>
        <taxon>Micromonosporaceae</taxon>
        <taxon>Pseudosporangium</taxon>
    </lineage>
</organism>
<dbReference type="PANTHER" id="PTHR43477:SF1">
    <property type="entry name" value="DIHYDROANTICAPSIN 7-DEHYDROGENASE"/>
    <property type="match status" value="1"/>
</dbReference>
<evidence type="ECO:0000259" key="3">
    <source>
        <dbReference type="SMART" id="SM00822"/>
    </source>
</evidence>
<feature type="domain" description="Ketoreductase" evidence="3">
    <location>
        <begin position="4"/>
        <end position="178"/>
    </location>
</feature>
<dbReference type="Proteomes" id="UP000239209">
    <property type="component" value="Unassembled WGS sequence"/>
</dbReference>
<dbReference type="Gene3D" id="3.40.50.720">
    <property type="entry name" value="NAD(P)-binding Rossmann-like Domain"/>
    <property type="match status" value="1"/>
</dbReference>
<keyword evidence="2" id="KW-0560">Oxidoreductase</keyword>
<protein>
    <submittedName>
        <fullName evidence="4">NAD(P)-dependent dehydrogenase (Short-subunit alcohol dehydrogenase family)</fullName>
    </submittedName>
</protein>
<dbReference type="PANTHER" id="PTHR43477">
    <property type="entry name" value="DIHYDROANTICAPSIN 7-DEHYDROGENASE"/>
    <property type="match status" value="1"/>
</dbReference>
<dbReference type="InterPro" id="IPR057326">
    <property type="entry name" value="KR_dom"/>
</dbReference>
<dbReference type="CDD" id="cd05233">
    <property type="entry name" value="SDR_c"/>
    <property type="match status" value="1"/>
</dbReference>
<dbReference type="PRINTS" id="PR00081">
    <property type="entry name" value="GDHRDH"/>
</dbReference>
<evidence type="ECO:0000313" key="4">
    <source>
        <dbReference type="EMBL" id="PRY32007.1"/>
    </source>
</evidence>
<dbReference type="FunFam" id="3.40.50.720:FF:000084">
    <property type="entry name" value="Short-chain dehydrogenase reductase"/>
    <property type="match status" value="1"/>
</dbReference>
<dbReference type="GO" id="GO:0016491">
    <property type="term" value="F:oxidoreductase activity"/>
    <property type="evidence" value="ECO:0007669"/>
    <property type="project" value="UniProtKB-KW"/>
</dbReference>
<name>A0A2T0SF17_9ACTN</name>
<dbReference type="EMBL" id="PVZG01000002">
    <property type="protein sequence ID" value="PRY32007.1"/>
    <property type="molecule type" value="Genomic_DNA"/>
</dbReference>
<dbReference type="SUPFAM" id="SSF51735">
    <property type="entry name" value="NAD(P)-binding Rossmann-fold domains"/>
    <property type="match status" value="1"/>
</dbReference>
<dbReference type="InterPro" id="IPR002347">
    <property type="entry name" value="SDR_fam"/>
</dbReference>
<dbReference type="SMART" id="SM00822">
    <property type="entry name" value="PKS_KR"/>
    <property type="match status" value="1"/>
</dbReference>
<keyword evidence="5" id="KW-1185">Reference proteome</keyword>
<comment type="similarity">
    <text evidence="1">Belongs to the short-chain dehydrogenases/reductases (SDR) family.</text>
</comment>
<dbReference type="AlphaFoldDB" id="A0A2T0SF17"/>
<reference evidence="4 5" key="1">
    <citation type="submission" date="2018-03" db="EMBL/GenBank/DDBJ databases">
        <title>Genomic Encyclopedia of Archaeal and Bacterial Type Strains, Phase II (KMG-II): from individual species to whole genera.</title>
        <authorList>
            <person name="Goeker M."/>
        </authorList>
    </citation>
    <scope>NUCLEOTIDE SEQUENCE [LARGE SCALE GENOMIC DNA]</scope>
    <source>
        <strain evidence="4 5">DSM 45348</strain>
    </source>
</reference>
<evidence type="ECO:0000313" key="5">
    <source>
        <dbReference type="Proteomes" id="UP000239209"/>
    </source>
</evidence>
<dbReference type="RefSeq" id="WP_106125228.1">
    <property type="nucleotide sequence ID" value="NZ_PVZG01000002.1"/>
</dbReference>
<dbReference type="Pfam" id="PF13561">
    <property type="entry name" value="adh_short_C2"/>
    <property type="match status" value="1"/>
</dbReference>
<sequence length="243" mass="24759">MTSRTALITGGTSGIGLATAALLHRGGYRVAVTGSTPESVGEARRKLPDDVLVRHADARSLAGTDRIVAEVRDRFGSLDLLFLNAGIMRARPVGEYDEATFDELIAVNFKGQFFTLQKALPLLNDGASVVFTVGIGATRGIVAGSAAAASRGALLALVPSLALELAPRRIRVNAVSPGAIATGLLAKLGVPAEAQEQMAARVPFGRLGTAEEVAEVVAFLGSPGAAYVTGENLVVGGGAGLSA</sequence>
<dbReference type="InterPro" id="IPR051122">
    <property type="entry name" value="SDR_DHRS6-like"/>
</dbReference>
<evidence type="ECO:0000256" key="2">
    <source>
        <dbReference type="ARBA" id="ARBA00023002"/>
    </source>
</evidence>
<dbReference type="OrthoDB" id="9803333at2"/>
<accession>A0A2T0SF17</accession>
<comment type="caution">
    <text evidence="4">The sequence shown here is derived from an EMBL/GenBank/DDBJ whole genome shotgun (WGS) entry which is preliminary data.</text>
</comment>
<dbReference type="InterPro" id="IPR036291">
    <property type="entry name" value="NAD(P)-bd_dom_sf"/>
</dbReference>
<evidence type="ECO:0000256" key="1">
    <source>
        <dbReference type="ARBA" id="ARBA00006484"/>
    </source>
</evidence>
<gene>
    <name evidence="4" type="ORF">CLV70_102218</name>
</gene>